<protein>
    <submittedName>
        <fullName evidence="2">AAA family ATPase</fullName>
    </submittedName>
</protein>
<dbReference type="InterPro" id="IPR036388">
    <property type="entry name" value="WH-like_DNA-bd_sf"/>
</dbReference>
<dbReference type="Proteomes" id="UP000593758">
    <property type="component" value="Chromosome"/>
</dbReference>
<keyword evidence="3" id="KW-1185">Reference proteome</keyword>
<dbReference type="InterPro" id="IPR000792">
    <property type="entry name" value="Tscrpt_reg_LuxR_C"/>
</dbReference>
<reference evidence="2 3" key="1">
    <citation type="submission" date="2020-10" db="EMBL/GenBank/DDBJ databases">
        <title>Haloactinobacterium sp. RN3S43, a bacterium isolated from saline soil.</title>
        <authorList>
            <person name="Sun J.-Q."/>
        </authorList>
    </citation>
    <scope>NUCLEOTIDE SEQUENCE [LARGE SCALE GENOMIC DNA]</scope>
    <source>
        <strain evidence="2 3">RN3S43</strain>
    </source>
</reference>
<feature type="domain" description="HTH luxR-type" evidence="1">
    <location>
        <begin position="786"/>
        <end position="851"/>
    </location>
</feature>
<dbReference type="KEGG" id="halt:IM660_04650"/>
<dbReference type="SUPFAM" id="SSF46894">
    <property type="entry name" value="C-terminal effector domain of the bipartite response regulators"/>
    <property type="match status" value="1"/>
</dbReference>
<dbReference type="SMART" id="SM00421">
    <property type="entry name" value="HTH_LUXR"/>
    <property type="match status" value="1"/>
</dbReference>
<dbReference type="Gene3D" id="3.40.50.300">
    <property type="entry name" value="P-loop containing nucleotide triphosphate hydrolases"/>
    <property type="match status" value="1"/>
</dbReference>
<dbReference type="SUPFAM" id="SSF52540">
    <property type="entry name" value="P-loop containing nucleoside triphosphate hydrolases"/>
    <property type="match status" value="1"/>
</dbReference>
<dbReference type="InterPro" id="IPR027417">
    <property type="entry name" value="P-loop_NTPase"/>
</dbReference>
<accession>A0A7M1SVM8</accession>
<dbReference type="CDD" id="cd06170">
    <property type="entry name" value="LuxR_C_like"/>
    <property type="match status" value="1"/>
</dbReference>
<organism evidence="2 3">
    <name type="scientific">Ruania alkalisoli</name>
    <dbReference type="NCBI Taxonomy" id="2779775"/>
    <lineage>
        <taxon>Bacteria</taxon>
        <taxon>Bacillati</taxon>
        <taxon>Actinomycetota</taxon>
        <taxon>Actinomycetes</taxon>
        <taxon>Micrococcales</taxon>
        <taxon>Ruaniaceae</taxon>
        <taxon>Ruania</taxon>
    </lineage>
</organism>
<dbReference type="EMBL" id="CP063169">
    <property type="protein sequence ID" value="QOR71585.1"/>
    <property type="molecule type" value="Genomic_DNA"/>
</dbReference>
<dbReference type="InterPro" id="IPR016032">
    <property type="entry name" value="Sig_transdc_resp-reg_C-effctor"/>
</dbReference>
<dbReference type="Pfam" id="PF00196">
    <property type="entry name" value="GerE"/>
    <property type="match status" value="1"/>
</dbReference>
<dbReference type="RefSeq" id="WP_193498241.1">
    <property type="nucleotide sequence ID" value="NZ_CP063169.1"/>
</dbReference>
<dbReference type="AlphaFoldDB" id="A0A7M1SVM8"/>
<proteinExistence type="predicted"/>
<gene>
    <name evidence="2" type="ORF">IM660_04650</name>
</gene>
<evidence type="ECO:0000313" key="2">
    <source>
        <dbReference type="EMBL" id="QOR71585.1"/>
    </source>
</evidence>
<sequence length="867" mass="89951">MTVTSNGAGRISEALVTQRAVLLTGPAGIGKSHLLRVMAAVLSEEGRSAPLLSPNSLGRDIPLGVFAGVLDLPATTLSSPIAVIDAFSRHRSSTVLLVDDVAHLDEASAWVVAHLVGTSRVKAVLTARSMDTVPSAVHDLYDRGELVQASVAELSDDEATGLATEYAGGVLTPAAGAAVLTAAQGNALHLREIVRGSQADGRLVLTEHGWDLQGQPALTPRLAQLIGVRFDALDDEALEAASLIAIAGECPAEVIDPAARRTLARAGVIGPAIDGWLRTSHSLDGEYLRSRSSAALWRDLTAEAIDVLRSPAAAARPDAGRRANLLALDLGHAMDEEAVLLLAEHALAASDEHLALRAAQAVLSQDDACTSALRIAGQACSVLGRTREADSYFEAAQARAQTPAERSLVAWALANHLGLRHHDAPAALAVLRQALAVVKDPDQQASLQLAAGRWASVAGLSAAAPALEPVPAASGVEEAMGLVTLAVGGVIAGPLQETGQLLNQLRRVPADVLLATPGGAMLGELAGVMALSFTGDVVATRGRLEALLSASDELPPEAVGTWEYALGFVELLSADAERSYELAVAAAQHLAWRDPAGLLPAAQALTGAAALATARQAESVRAFDAVPEAAGGDPKVVMLRAWAEAWQAKSDSRPDQAADLLVETAQWLLTVQHTYFAGMLAHCAVRCGRRLDDAAAVLHAAHAAAGGGLLQILERHVEAVRAGDVEALGTVADEACELGLVVTTIDTWLGLADGDADLGELRVRRFRATAERLRAQHPGAALWRAGPDRSLVLTARELQVAEMAARRFASKEIAAANGVSVNTVSKQLASVFRKLGVSTRSELRELLGEEGSAPAGTAGALVGRADS</sequence>
<name>A0A7M1SVM8_9MICO</name>
<dbReference type="Gene3D" id="1.10.10.10">
    <property type="entry name" value="Winged helix-like DNA-binding domain superfamily/Winged helix DNA-binding domain"/>
    <property type="match status" value="1"/>
</dbReference>
<dbReference type="GO" id="GO:0006355">
    <property type="term" value="P:regulation of DNA-templated transcription"/>
    <property type="evidence" value="ECO:0007669"/>
    <property type="project" value="InterPro"/>
</dbReference>
<evidence type="ECO:0000313" key="3">
    <source>
        <dbReference type="Proteomes" id="UP000593758"/>
    </source>
</evidence>
<dbReference type="GO" id="GO:0003677">
    <property type="term" value="F:DNA binding"/>
    <property type="evidence" value="ECO:0007669"/>
    <property type="project" value="InterPro"/>
</dbReference>
<evidence type="ECO:0000259" key="1">
    <source>
        <dbReference type="PROSITE" id="PS50043"/>
    </source>
</evidence>
<dbReference type="PROSITE" id="PS50043">
    <property type="entry name" value="HTH_LUXR_2"/>
    <property type="match status" value="1"/>
</dbReference>